<dbReference type="VEuPathDB" id="FungiDB:JI435_434220"/>
<gene>
    <name evidence="1" type="ORF">JI435_434220</name>
</gene>
<evidence type="ECO:0000313" key="2">
    <source>
        <dbReference type="Proteomes" id="UP000663193"/>
    </source>
</evidence>
<dbReference type="AlphaFoldDB" id="A0A7U2F3F1"/>
<accession>A0A7U2F3F1</accession>
<proteinExistence type="predicted"/>
<organism evidence="1 2">
    <name type="scientific">Phaeosphaeria nodorum (strain SN15 / ATCC MYA-4574 / FGSC 10173)</name>
    <name type="common">Glume blotch fungus</name>
    <name type="synonym">Parastagonospora nodorum</name>
    <dbReference type="NCBI Taxonomy" id="321614"/>
    <lineage>
        <taxon>Eukaryota</taxon>
        <taxon>Fungi</taxon>
        <taxon>Dikarya</taxon>
        <taxon>Ascomycota</taxon>
        <taxon>Pezizomycotina</taxon>
        <taxon>Dothideomycetes</taxon>
        <taxon>Pleosporomycetidae</taxon>
        <taxon>Pleosporales</taxon>
        <taxon>Pleosporineae</taxon>
        <taxon>Phaeosphaeriaceae</taxon>
        <taxon>Parastagonospora</taxon>
    </lineage>
</organism>
<reference evidence="2" key="1">
    <citation type="journal article" date="2021" name="BMC Genomics">
        <title>Chromosome-level genome assembly and manually-curated proteome of model necrotroph Parastagonospora nodorum Sn15 reveals a genome-wide trove of candidate effector homologs, and redundancy of virulence-related functions within an accessory chromosome.</title>
        <authorList>
            <person name="Bertazzoni S."/>
            <person name="Jones D.A.B."/>
            <person name="Phan H.T."/>
            <person name="Tan K.-C."/>
            <person name="Hane J.K."/>
        </authorList>
    </citation>
    <scope>NUCLEOTIDE SEQUENCE [LARGE SCALE GENOMIC DNA]</scope>
    <source>
        <strain evidence="2">SN15 / ATCC MYA-4574 / FGSC 10173)</strain>
    </source>
</reference>
<dbReference type="EMBL" id="CP069028">
    <property type="protein sequence ID" value="QRC96873.1"/>
    <property type="molecule type" value="Genomic_DNA"/>
</dbReference>
<sequence length="68" mass="7513">MMNLKGCGAVITRYQRAWSSDVGIGQLRSDSFDDHRRAASTPNHNTPAAVHPDSITSSASVITFFWLY</sequence>
<keyword evidence="2" id="KW-1185">Reference proteome</keyword>
<evidence type="ECO:0000313" key="1">
    <source>
        <dbReference type="EMBL" id="QRC96873.1"/>
    </source>
</evidence>
<protein>
    <submittedName>
        <fullName evidence="1">Uncharacterized protein</fullName>
    </submittedName>
</protein>
<name>A0A7U2F3F1_PHANO</name>
<dbReference type="Proteomes" id="UP000663193">
    <property type="component" value="Chromosome 6"/>
</dbReference>